<evidence type="ECO:0000313" key="1">
    <source>
        <dbReference type="EMBL" id="WVX90826.1"/>
    </source>
</evidence>
<protein>
    <submittedName>
        <fullName evidence="1">Uncharacterized protein</fullName>
    </submittedName>
</protein>
<proteinExistence type="predicted"/>
<accession>A0AAU6MXR2</accession>
<reference evidence="1" key="1">
    <citation type="submission" date="2023-11" db="EMBL/GenBank/DDBJ databases">
        <title>Characterization of a newly isolated phage infecting non-aureus staphylococci isolated from bovine mastitis.</title>
        <authorList>
            <person name="Wanecka A."/>
            <person name="Marynowska M."/>
            <person name="Wesolowski W."/>
            <person name="Bloch S."/>
            <person name="Nejman-Falenczyk B."/>
            <person name="Neumann J."/>
            <person name="Krol J."/>
            <person name="Florek M."/>
            <person name="Ulanicki K."/>
            <person name="Napierala A."/>
            <person name="Twardon J."/>
            <person name="Wolska B."/>
            <person name="Porebska J."/>
            <person name="Ziubrzycka A."/>
            <person name="Czeretowicz I."/>
            <person name="Benisz M."/>
        </authorList>
    </citation>
    <scope>NUCLEOTIDE SEQUENCE</scope>
</reference>
<dbReference type="EMBL" id="OR885926">
    <property type="protein sequence ID" value="WVX90826.1"/>
    <property type="molecule type" value="Genomic_DNA"/>
</dbReference>
<gene>
    <name evidence="1" type="ORF">184DA_222</name>
</gene>
<organism evidence="1">
    <name type="scientific">Staphylococcus phage 184DA</name>
    <dbReference type="NCBI Taxonomy" id="3110532"/>
    <lineage>
        <taxon>Viruses</taxon>
        <taxon>Duplodnaviria</taxon>
        <taxon>Heunggongvirae</taxon>
        <taxon>Uroviricota</taxon>
        <taxon>Caudoviricetes</taxon>
    </lineage>
</organism>
<name>A0AAU6MXR2_9CAUD</name>
<sequence>MSYPYLESRYGSPIPQDILEGSLWKKIVFLCNYR</sequence>